<accession>A0ACC7N4T1</accession>
<dbReference type="Proteomes" id="UP001629235">
    <property type="component" value="Unassembled WGS sequence"/>
</dbReference>
<evidence type="ECO:0000313" key="1">
    <source>
        <dbReference type="EMBL" id="MFM0102442.1"/>
    </source>
</evidence>
<gene>
    <name evidence="1" type="ORF">PQR01_02775</name>
</gene>
<keyword evidence="1" id="KW-0808">Transferase</keyword>
<comment type="caution">
    <text evidence="1">The sequence shown here is derived from an EMBL/GenBank/DDBJ whole genome shotgun (WGS) entry which is preliminary data.</text>
</comment>
<evidence type="ECO:0000313" key="2">
    <source>
        <dbReference type="Proteomes" id="UP001629235"/>
    </source>
</evidence>
<proteinExistence type="predicted"/>
<keyword evidence="2" id="KW-1185">Reference proteome</keyword>
<keyword evidence="1" id="KW-0489">Methyltransferase</keyword>
<reference evidence="1 2" key="1">
    <citation type="journal article" date="2024" name="Chem. Sci.">
        <title>Discovery of megapolipeptins by genome mining of a Burkholderiales bacteria collection.</title>
        <authorList>
            <person name="Paulo B.S."/>
            <person name="Recchia M.J.J."/>
            <person name="Lee S."/>
            <person name="Fergusson C.H."/>
            <person name="Romanowski S.B."/>
            <person name="Hernandez A."/>
            <person name="Krull N."/>
            <person name="Liu D.Y."/>
            <person name="Cavanagh H."/>
            <person name="Bos A."/>
            <person name="Gray C.A."/>
            <person name="Murphy B.T."/>
            <person name="Linington R.G."/>
            <person name="Eustaquio A.S."/>
        </authorList>
    </citation>
    <scope>NUCLEOTIDE SEQUENCE [LARGE SCALE GENOMIC DNA]</scope>
    <source>
        <strain evidence="1 2">RL18-126-BIB-B</strain>
    </source>
</reference>
<protein>
    <submittedName>
        <fullName evidence="1">Class I SAM-dependent methyltransferase</fullName>
    </submittedName>
</protein>
<name>A0ACC7N4T1_9BURK</name>
<dbReference type="EMBL" id="JAQQDW010000003">
    <property type="protein sequence ID" value="MFM0102442.1"/>
    <property type="molecule type" value="Genomic_DNA"/>
</dbReference>
<organism evidence="1 2">
    <name type="scientific">Paraburkholderia rhynchosiae</name>
    <dbReference type="NCBI Taxonomy" id="487049"/>
    <lineage>
        <taxon>Bacteria</taxon>
        <taxon>Pseudomonadati</taxon>
        <taxon>Pseudomonadota</taxon>
        <taxon>Betaproteobacteria</taxon>
        <taxon>Burkholderiales</taxon>
        <taxon>Burkholderiaceae</taxon>
        <taxon>Paraburkholderia</taxon>
    </lineage>
</organism>
<sequence>MRSDLKQLRDFYPSPAAKPEELLQRLGWPNAPDLAARYAALLSPIDFTRYSPHHRLRLLDVGCGFGLLLDYLKENALLDLIDYTGVDLVDAVLTEARSRWPNARFEKRDVRDLPYPDDAFDYCIVCGIFTVKVGNTYAETVALAQSTLKALWPSVTLGLGFNSMSKHVDWEREDLFHWPLDDIMAFSKRDLSRHVSFRLDYGLWEVSTLIGKTPRIVAQRVPTAWGEPTSA</sequence>